<evidence type="ECO:0000313" key="2">
    <source>
        <dbReference type="EMBL" id="KKZ93291.1"/>
    </source>
</evidence>
<feature type="domain" description="N-acetyltransferase" evidence="1">
    <location>
        <begin position="129"/>
        <end position="256"/>
    </location>
</feature>
<dbReference type="InterPro" id="IPR042573">
    <property type="entry name" value="GNAT_acetyltra_N"/>
</dbReference>
<dbReference type="EMBL" id="LCYN01000031">
    <property type="protein sequence ID" value="KKZ93291.1"/>
    <property type="molecule type" value="Genomic_DNA"/>
</dbReference>
<proteinExistence type="predicted"/>
<comment type="caution">
    <text evidence="2">The sequence shown here is derived from an EMBL/GenBank/DDBJ whole genome shotgun (WGS) entry which is preliminary data.</text>
</comment>
<dbReference type="AlphaFoldDB" id="A0A0G8C2E6"/>
<dbReference type="PANTHER" id="PTHR31143">
    <property type="match status" value="1"/>
</dbReference>
<protein>
    <recommendedName>
        <fullName evidence="1">N-acetyltransferase domain-containing protein</fullName>
    </recommendedName>
</protein>
<dbReference type="InterPro" id="IPR016181">
    <property type="entry name" value="Acyl_CoA_acyltransferase"/>
</dbReference>
<dbReference type="GO" id="GO:0016747">
    <property type="term" value="F:acyltransferase activity, transferring groups other than amino-acyl groups"/>
    <property type="evidence" value="ECO:0007669"/>
    <property type="project" value="InterPro"/>
</dbReference>
<dbReference type="RefSeq" id="WP_046959707.1">
    <property type="nucleotide sequence ID" value="NZ_LCYN01000031.1"/>
</dbReference>
<dbReference type="Gene3D" id="3.40.630.30">
    <property type="match status" value="1"/>
</dbReference>
<dbReference type="Proteomes" id="UP000035350">
    <property type="component" value="Unassembled WGS sequence"/>
</dbReference>
<dbReference type="InterPro" id="IPR027365">
    <property type="entry name" value="GNAT_acetyltra_YdfB-like"/>
</dbReference>
<dbReference type="Pfam" id="PF12746">
    <property type="entry name" value="GNAT_acetyltran"/>
    <property type="match status" value="1"/>
</dbReference>
<dbReference type="SUPFAM" id="SSF55729">
    <property type="entry name" value="Acyl-CoA N-acyltransferases (Nat)"/>
    <property type="match status" value="1"/>
</dbReference>
<organism evidence="2 3">
    <name type="scientific">Bacillus wiedmannii</name>
    <dbReference type="NCBI Taxonomy" id="1890302"/>
    <lineage>
        <taxon>Bacteria</taxon>
        <taxon>Bacillati</taxon>
        <taxon>Bacillota</taxon>
        <taxon>Bacilli</taxon>
        <taxon>Bacillales</taxon>
        <taxon>Bacillaceae</taxon>
        <taxon>Bacillus</taxon>
        <taxon>Bacillus cereus group</taxon>
    </lineage>
</organism>
<dbReference type="PATRIC" id="fig|1396.433.peg.5258"/>
<dbReference type="PANTHER" id="PTHR31143:SF2">
    <property type="entry name" value="FR47-LIKE DOMAIN-CONTAINING PROTEIN-RELATED"/>
    <property type="match status" value="1"/>
</dbReference>
<sequence length="256" mass="29580">MIYEANIHTREKLVTMFEDFNNVVLLSYLQGHMGTAWVNNLENPTVAQVTIGIFTFYARDSNAKETEELVRNIPDRMLVIVNSEEWKKRLETFYGRKIDKFLRYKFKRNAEVFNRSKLQSFISVLPKGYELRRIDEDIVNNPTLHKVSEDFTSQFQSVEDYINRGIGYCILYTGEVICGASSYSIYDNGIEIEVATDHNHRRKGLATIVSAALILDCLEKGIYPNWDAANTTSAKLAEKLGYVFDKAYDTYFVDNR</sequence>
<gene>
    <name evidence="2" type="ORF">B4147_2527</name>
</gene>
<name>A0A0G8C2E6_9BACI</name>
<reference evidence="3" key="2">
    <citation type="submission" date="2015-04" db="EMBL/GenBank/DDBJ databases">
        <title>Draft Genome Sequences of Eight Spore-Forming Food Isolates of Bacillus cereus Genome sequencing.</title>
        <authorList>
            <person name="Krawcyk A.O."/>
            <person name="de Jong A."/>
            <person name="Eijlander R.T."/>
            <person name="Berendsen E.M."/>
            <person name="Holsappel S."/>
            <person name="Wells-Bennik M."/>
            <person name="Kuipers O.P."/>
        </authorList>
    </citation>
    <scope>NUCLEOTIDE SEQUENCE [LARGE SCALE GENOMIC DNA]</scope>
    <source>
        <strain evidence="3">B4147</strain>
    </source>
</reference>
<dbReference type="Gene3D" id="3.40.630.110">
    <property type="entry name" value="GNAT acetyltransferase-like"/>
    <property type="match status" value="1"/>
</dbReference>
<accession>A0A0G8C2E6</accession>
<evidence type="ECO:0000259" key="1">
    <source>
        <dbReference type="PROSITE" id="PS51186"/>
    </source>
</evidence>
<dbReference type="InterPro" id="IPR000182">
    <property type="entry name" value="GNAT_dom"/>
</dbReference>
<dbReference type="PROSITE" id="PS51186">
    <property type="entry name" value="GNAT"/>
    <property type="match status" value="1"/>
</dbReference>
<reference evidence="2 3" key="1">
    <citation type="journal article" date="2015" name="Genome Announc.">
        <title>Next-Generation Whole-Genome Sequencing of Eight Strains of Bacillus cereus, Isolated from Food.</title>
        <authorList>
            <person name="Krawczyk A.O."/>
            <person name="de Jong A."/>
            <person name="Eijlander R.T."/>
            <person name="Berendsen E.M."/>
            <person name="Holsappel S."/>
            <person name="Wells-Bennik M.H."/>
            <person name="Kuipers O.P."/>
        </authorList>
    </citation>
    <scope>NUCLEOTIDE SEQUENCE [LARGE SCALE GENOMIC DNA]</scope>
    <source>
        <strain evidence="2 3">B4147</strain>
    </source>
</reference>
<evidence type="ECO:0000313" key="3">
    <source>
        <dbReference type="Proteomes" id="UP000035350"/>
    </source>
</evidence>